<evidence type="ECO:0000256" key="15">
    <source>
        <dbReference type="PROSITE-ProRule" id="PRU00169"/>
    </source>
</evidence>
<gene>
    <name evidence="18" type="ORF">HHL11_15310</name>
</gene>
<evidence type="ECO:0000259" key="17">
    <source>
        <dbReference type="PROSITE" id="PS50110"/>
    </source>
</evidence>
<dbReference type="SMART" id="SM00387">
    <property type="entry name" value="HATPase_c"/>
    <property type="match status" value="1"/>
</dbReference>
<dbReference type="RefSeq" id="WP_169419213.1">
    <property type="nucleotide sequence ID" value="NZ_JABBFX010000001.1"/>
</dbReference>
<dbReference type="Pfam" id="PF00072">
    <property type="entry name" value="Response_reg"/>
    <property type="match status" value="2"/>
</dbReference>
<dbReference type="FunFam" id="3.30.565.10:FF:000010">
    <property type="entry name" value="Sensor histidine kinase RcsC"/>
    <property type="match status" value="1"/>
</dbReference>
<keyword evidence="8" id="KW-0067">ATP-binding</keyword>
<feature type="modified residue" description="4-aspartylphosphate" evidence="15">
    <location>
        <position position="86"/>
    </location>
</feature>
<evidence type="ECO:0000256" key="9">
    <source>
        <dbReference type="ARBA" id="ARBA00023012"/>
    </source>
</evidence>
<keyword evidence="9" id="KW-0902">Two-component regulatory system</keyword>
<evidence type="ECO:0000256" key="7">
    <source>
        <dbReference type="ARBA" id="ARBA00022777"/>
    </source>
</evidence>
<comment type="function">
    <text evidence="11">Member of the two-component regulatory system BvgS/BvgA. Phosphorylates BvgA via a four-step phosphorelay in response to environmental signals.</text>
</comment>
<comment type="caution">
    <text evidence="18">The sequence shown here is derived from an EMBL/GenBank/DDBJ whole genome shotgun (WGS) entry which is preliminary data.</text>
</comment>
<dbReference type="PROSITE" id="PS50110">
    <property type="entry name" value="RESPONSE_REGULATORY"/>
    <property type="match status" value="2"/>
</dbReference>
<keyword evidence="7" id="KW-0418">Kinase</keyword>
<evidence type="ECO:0000313" key="19">
    <source>
        <dbReference type="Proteomes" id="UP000541185"/>
    </source>
</evidence>
<dbReference type="EMBL" id="JABBFX010000001">
    <property type="protein sequence ID" value="NML45126.1"/>
    <property type="molecule type" value="Genomic_DNA"/>
</dbReference>
<keyword evidence="6" id="KW-0547">Nucleotide-binding</keyword>
<dbReference type="SMART" id="SM00448">
    <property type="entry name" value="REC"/>
    <property type="match status" value="2"/>
</dbReference>
<accession>A0A848H2C8</accession>
<evidence type="ECO:0000256" key="14">
    <source>
        <dbReference type="ARBA" id="ARBA00070152"/>
    </source>
</evidence>
<protein>
    <recommendedName>
        <fullName evidence="13">Sensory/regulatory protein RpfC</fullName>
        <ecNumber evidence="2">2.7.13.3</ecNumber>
    </recommendedName>
    <alternativeName>
        <fullName evidence="14">Virulence sensor protein BvgS</fullName>
    </alternativeName>
</protein>
<feature type="domain" description="Response regulatory" evidence="17">
    <location>
        <begin position="24"/>
        <end position="155"/>
    </location>
</feature>
<evidence type="ECO:0000256" key="12">
    <source>
        <dbReference type="ARBA" id="ARBA00064003"/>
    </source>
</evidence>
<dbReference type="InterPro" id="IPR003594">
    <property type="entry name" value="HATPase_dom"/>
</dbReference>
<dbReference type="PRINTS" id="PR00344">
    <property type="entry name" value="BCTRLSENSOR"/>
</dbReference>
<dbReference type="InterPro" id="IPR004358">
    <property type="entry name" value="Sig_transdc_His_kin-like_C"/>
</dbReference>
<evidence type="ECO:0000256" key="13">
    <source>
        <dbReference type="ARBA" id="ARBA00068150"/>
    </source>
</evidence>
<sequence length="580" mass="63610">MPATTNRRVLVVDDMPAMHHDFRKSLVAGRSDAALDQLEATLFGEAPAANDAEGFDVDSAYQGKEALEKVATAMREGRPYALAFVDMRMPPGWDGVETIERLWQVDPQLQVVICTAYSDHAWEDVLQRLDVQDRLLVIKKPFDMIEVAQLARTLTVKWDLAQDALHHLGELEATVQKRTHELQVAKEAAEQASRAKDEFLSNMSHEIRTPMNAIIGLSTLLLQTALDPQQRQHLGMVAESADHLMGILDDILDFSRIESGKLALEQTHFTLASVVDRVTGTLGAKCAAQGLVLSCDVDAQVPPLLVGDPLRLAQVLLNFTGNAIKFTERGQVAIAARVESRAPGEVVLRLSVTDTGIGITASQLQRLFQRFQQADASTTRRFGGTGLGLAISRKLAHLMGGEVGVESEPGRGSCFWFTARLGLPATAQPLPPRMNAEQAQRLPLLRGARVLLVEDNETNKVVASLLLRRAGIEVDVASDGAEALERVEQSCYDAVLMDAHMPVLDGVDATRALRARPGHADLPVIAMTASVLQRDRERFLQAGMDDFIAKPLELEAMWDVLLKWIPPRLEARRAREAGQP</sequence>
<reference evidence="18 19" key="1">
    <citation type="submission" date="2020-04" db="EMBL/GenBank/DDBJ databases">
        <title>Ramlibacter sp. G-1-2-2 isolated from soil.</title>
        <authorList>
            <person name="Dahal R.H."/>
        </authorList>
    </citation>
    <scope>NUCLEOTIDE SEQUENCE [LARGE SCALE GENOMIC DNA]</scope>
    <source>
        <strain evidence="18 19">G-1-2-2</strain>
    </source>
</reference>
<dbReference type="Proteomes" id="UP000541185">
    <property type="component" value="Unassembled WGS sequence"/>
</dbReference>
<dbReference type="Pfam" id="PF02518">
    <property type="entry name" value="HATPase_c"/>
    <property type="match status" value="1"/>
</dbReference>
<evidence type="ECO:0000256" key="2">
    <source>
        <dbReference type="ARBA" id="ARBA00012438"/>
    </source>
</evidence>
<dbReference type="GO" id="GO:0005524">
    <property type="term" value="F:ATP binding"/>
    <property type="evidence" value="ECO:0007669"/>
    <property type="project" value="UniProtKB-KW"/>
</dbReference>
<evidence type="ECO:0000256" key="3">
    <source>
        <dbReference type="ARBA" id="ARBA00022553"/>
    </source>
</evidence>
<evidence type="ECO:0000259" key="16">
    <source>
        <dbReference type="PROSITE" id="PS50109"/>
    </source>
</evidence>
<dbReference type="InterPro" id="IPR036890">
    <property type="entry name" value="HATPase_C_sf"/>
</dbReference>
<keyword evidence="3 15" id="KW-0597">Phosphoprotein</keyword>
<dbReference type="SUPFAM" id="SSF52172">
    <property type="entry name" value="CheY-like"/>
    <property type="match status" value="2"/>
</dbReference>
<keyword evidence="10" id="KW-0843">Virulence</keyword>
<dbReference type="AlphaFoldDB" id="A0A848H2C8"/>
<dbReference type="PANTHER" id="PTHR45339:SF1">
    <property type="entry name" value="HYBRID SIGNAL TRANSDUCTION HISTIDINE KINASE J"/>
    <property type="match status" value="1"/>
</dbReference>
<dbReference type="InterPro" id="IPR005467">
    <property type="entry name" value="His_kinase_dom"/>
</dbReference>
<name>A0A848H2C8_9BURK</name>
<dbReference type="CDD" id="cd00082">
    <property type="entry name" value="HisKA"/>
    <property type="match status" value="1"/>
</dbReference>
<dbReference type="EC" id="2.7.13.3" evidence="2"/>
<feature type="modified residue" description="4-aspartylphosphate" evidence="15">
    <location>
        <position position="498"/>
    </location>
</feature>
<organism evidence="18 19">
    <name type="scientific">Ramlibacter agri</name>
    <dbReference type="NCBI Taxonomy" id="2728837"/>
    <lineage>
        <taxon>Bacteria</taxon>
        <taxon>Pseudomonadati</taxon>
        <taxon>Pseudomonadota</taxon>
        <taxon>Betaproteobacteria</taxon>
        <taxon>Burkholderiales</taxon>
        <taxon>Comamonadaceae</taxon>
        <taxon>Ramlibacter</taxon>
    </lineage>
</organism>
<dbReference type="CDD" id="cd17546">
    <property type="entry name" value="REC_hyHK_CKI1_RcsC-like"/>
    <property type="match status" value="1"/>
</dbReference>
<dbReference type="FunFam" id="1.10.287.130:FF:000002">
    <property type="entry name" value="Two-component osmosensing histidine kinase"/>
    <property type="match status" value="1"/>
</dbReference>
<dbReference type="InterPro" id="IPR003661">
    <property type="entry name" value="HisK_dim/P_dom"/>
</dbReference>
<evidence type="ECO:0000313" key="18">
    <source>
        <dbReference type="EMBL" id="NML45126.1"/>
    </source>
</evidence>
<comment type="catalytic activity">
    <reaction evidence="1">
        <text>ATP + protein L-histidine = ADP + protein N-phospho-L-histidine.</text>
        <dbReference type="EC" id="2.7.13.3"/>
    </reaction>
</comment>
<dbReference type="Gene3D" id="1.10.287.130">
    <property type="match status" value="1"/>
</dbReference>
<evidence type="ECO:0000256" key="4">
    <source>
        <dbReference type="ARBA" id="ARBA00022679"/>
    </source>
</evidence>
<feature type="domain" description="Response regulatory" evidence="17">
    <location>
        <begin position="449"/>
        <end position="565"/>
    </location>
</feature>
<dbReference type="InterPro" id="IPR001789">
    <property type="entry name" value="Sig_transdc_resp-reg_receiver"/>
</dbReference>
<evidence type="ECO:0000256" key="8">
    <source>
        <dbReference type="ARBA" id="ARBA00022840"/>
    </source>
</evidence>
<evidence type="ECO:0000256" key="11">
    <source>
        <dbReference type="ARBA" id="ARBA00058004"/>
    </source>
</evidence>
<dbReference type="InterPro" id="IPR036097">
    <property type="entry name" value="HisK_dim/P_sf"/>
</dbReference>
<dbReference type="PROSITE" id="PS50109">
    <property type="entry name" value="HIS_KIN"/>
    <property type="match status" value="1"/>
</dbReference>
<dbReference type="Gene3D" id="3.40.50.2300">
    <property type="match status" value="2"/>
</dbReference>
<evidence type="ECO:0000256" key="5">
    <source>
        <dbReference type="ARBA" id="ARBA00022729"/>
    </source>
</evidence>
<dbReference type="SMART" id="SM00388">
    <property type="entry name" value="HisKA"/>
    <property type="match status" value="1"/>
</dbReference>
<dbReference type="CDD" id="cd16922">
    <property type="entry name" value="HATPase_EvgS-ArcB-TorS-like"/>
    <property type="match status" value="1"/>
</dbReference>
<evidence type="ECO:0000256" key="6">
    <source>
        <dbReference type="ARBA" id="ARBA00022741"/>
    </source>
</evidence>
<dbReference type="Gene3D" id="3.30.565.10">
    <property type="entry name" value="Histidine kinase-like ATPase, C-terminal domain"/>
    <property type="match status" value="1"/>
</dbReference>
<evidence type="ECO:0000256" key="1">
    <source>
        <dbReference type="ARBA" id="ARBA00000085"/>
    </source>
</evidence>
<dbReference type="GO" id="GO:0000155">
    <property type="term" value="F:phosphorelay sensor kinase activity"/>
    <property type="evidence" value="ECO:0007669"/>
    <property type="project" value="InterPro"/>
</dbReference>
<keyword evidence="5" id="KW-0732">Signal</keyword>
<evidence type="ECO:0000256" key="10">
    <source>
        <dbReference type="ARBA" id="ARBA00023026"/>
    </source>
</evidence>
<keyword evidence="19" id="KW-1185">Reference proteome</keyword>
<dbReference type="SUPFAM" id="SSF55874">
    <property type="entry name" value="ATPase domain of HSP90 chaperone/DNA topoisomerase II/histidine kinase"/>
    <property type="match status" value="1"/>
</dbReference>
<dbReference type="SUPFAM" id="SSF47384">
    <property type="entry name" value="Homodimeric domain of signal transducing histidine kinase"/>
    <property type="match status" value="1"/>
</dbReference>
<dbReference type="Pfam" id="PF00512">
    <property type="entry name" value="HisKA"/>
    <property type="match status" value="1"/>
</dbReference>
<dbReference type="PANTHER" id="PTHR45339">
    <property type="entry name" value="HYBRID SIGNAL TRANSDUCTION HISTIDINE KINASE J"/>
    <property type="match status" value="1"/>
</dbReference>
<feature type="domain" description="Histidine kinase" evidence="16">
    <location>
        <begin position="202"/>
        <end position="423"/>
    </location>
</feature>
<keyword evidence="4" id="KW-0808">Transferase</keyword>
<comment type="subunit">
    <text evidence="12">At low DSF concentrations, interacts with RpfF.</text>
</comment>
<dbReference type="InterPro" id="IPR011006">
    <property type="entry name" value="CheY-like_superfamily"/>
</dbReference>
<proteinExistence type="predicted"/>